<evidence type="ECO:0000313" key="2">
    <source>
        <dbReference type="Proteomes" id="UP001179842"/>
    </source>
</evidence>
<dbReference type="Proteomes" id="UP001179842">
    <property type="component" value="Chromosome"/>
</dbReference>
<dbReference type="RefSeq" id="WP_280101632.1">
    <property type="nucleotide sequence ID" value="NZ_CP122979.1"/>
</dbReference>
<proteinExistence type="predicted"/>
<reference evidence="1" key="1">
    <citation type="submission" date="2023-04" db="EMBL/GenBank/DDBJ databases">
        <title>Completed genome of Mycoplasma lagogenitalium type strain 12MS.</title>
        <authorList>
            <person name="Spergser J."/>
        </authorList>
    </citation>
    <scope>NUCLEOTIDE SEQUENCE</scope>
    <source>
        <strain evidence="1">12MS</strain>
    </source>
</reference>
<accession>A0ABY8LV60</accession>
<protein>
    <recommendedName>
        <fullName evidence="3">Fido domain-containing protein</fullName>
    </recommendedName>
</protein>
<gene>
    <name evidence="1" type="ORF">QEG99_02530</name>
</gene>
<keyword evidence="2" id="KW-1185">Reference proteome</keyword>
<evidence type="ECO:0000313" key="1">
    <source>
        <dbReference type="EMBL" id="WGI36331.1"/>
    </source>
</evidence>
<sequence>MFFNYNKIKEINWKLQTIKLISNISEFKGRQELYLKNPTENLNKLIKNAKKNTIKVFLETNNFMILEKEYKKILNKNYHNLLVDVYKNFLNQNKFFKNTPLVSSEIVEIFNLLFKDKIKENNQRINPFALEALCDNLNVYCEDKNMEILILIANFLYDFISLNIFLDKTKFISALLTNILLLKNGYYIGKYISIETNILSNWKMLNYKNKSLTEIDNRILFINNLLNIINQCYLEFENKVKYFERKISISKKVEKIIAKKITKFTKGDILKLLPEVSNSSIQKILSKLVKANVIEKFPKGKYTFYIKINN</sequence>
<dbReference type="EMBL" id="CP122979">
    <property type="protein sequence ID" value="WGI36331.1"/>
    <property type="molecule type" value="Genomic_DNA"/>
</dbReference>
<name>A0ABY8LV60_9BACT</name>
<evidence type="ECO:0008006" key="3">
    <source>
        <dbReference type="Google" id="ProtNLM"/>
    </source>
</evidence>
<organism evidence="1 2">
    <name type="scientific">Mesomycoplasma lagogenitalium</name>
    <dbReference type="NCBI Taxonomy" id="171286"/>
    <lineage>
        <taxon>Bacteria</taxon>
        <taxon>Bacillati</taxon>
        <taxon>Mycoplasmatota</taxon>
        <taxon>Mycoplasmoidales</taxon>
        <taxon>Metamycoplasmataceae</taxon>
        <taxon>Mesomycoplasma</taxon>
    </lineage>
</organism>